<evidence type="ECO:0000313" key="1">
    <source>
        <dbReference type="EMBL" id="QDV27673.1"/>
    </source>
</evidence>
<reference evidence="1 2" key="1">
    <citation type="submission" date="2019-02" db="EMBL/GenBank/DDBJ databases">
        <title>Deep-cultivation of Planctomycetes and their phenomic and genomic characterization uncovers novel biology.</title>
        <authorList>
            <person name="Wiegand S."/>
            <person name="Jogler M."/>
            <person name="Boedeker C."/>
            <person name="Pinto D."/>
            <person name="Vollmers J."/>
            <person name="Rivas-Marin E."/>
            <person name="Kohn T."/>
            <person name="Peeters S.H."/>
            <person name="Heuer A."/>
            <person name="Rast P."/>
            <person name="Oberbeckmann S."/>
            <person name="Bunk B."/>
            <person name="Jeske O."/>
            <person name="Meyerdierks A."/>
            <person name="Storesund J.E."/>
            <person name="Kallscheuer N."/>
            <person name="Luecker S."/>
            <person name="Lage O.M."/>
            <person name="Pohl T."/>
            <person name="Merkel B.J."/>
            <person name="Hornburger P."/>
            <person name="Mueller R.-W."/>
            <person name="Bruemmer F."/>
            <person name="Labrenz M."/>
            <person name="Spormann A.M."/>
            <person name="Op den Camp H."/>
            <person name="Overmann J."/>
            <person name="Amann R."/>
            <person name="Jetten M.S.M."/>
            <person name="Mascher T."/>
            <person name="Medema M.H."/>
            <person name="Devos D.P."/>
            <person name="Kaster A.-K."/>
            <person name="Ovreas L."/>
            <person name="Rohde M."/>
            <person name="Galperin M.Y."/>
            <person name="Jogler C."/>
        </authorList>
    </citation>
    <scope>NUCLEOTIDE SEQUENCE [LARGE SCALE GENOMIC DNA]</scope>
    <source>
        <strain evidence="1 2">Q31a</strain>
    </source>
</reference>
<evidence type="ECO:0000313" key="2">
    <source>
        <dbReference type="Proteomes" id="UP000318017"/>
    </source>
</evidence>
<keyword evidence="2" id="KW-1185">Reference proteome</keyword>
<dbReference type="InterPro" id="IPR036188">
    <property type="entry name" value="FAD/NAD-bd_sf"/>
</dbReference>
<dbReference type="SUPFAM" id="SSF51905">
    <property type="entry name" value="FAD/NAD(P)-binding domain"/>
    <property type="match status" value="1"/>
</dbReference>
<dbReference type="AlphaFoldDB" id="A0A518GGG0"/>
<dbReference type="EMBL" id="CP036298">
    <property type="protein sequence ID" value="QDV27673.1"/>
    <property type="molecule type" value="Genomic_DNA"/>
</dbReference>
<name>A0A518GGG0_9BACT</name>
<dbReference type="SUPFAM" id="SSF51971">
    <property type="entry name" value="Nucleotide-binding domain"/>
    <property type="match status" value="1"/>
</dbReference>
<proteinExistence type="predicted"/>
<protein>
    <recommendedName>
        <fullName evidence="3">FAD/NAD(P)-binding domain-containing protein</fullName>
    </recommendedName>
</protein>
<dbReference type="OrthoDB" id="9773233at2"/>
<organism evidence="1 2">
    <name type="scientific">Aureliella helgolandensis</name>
    <dbReference type="NCBI Taxonomy" id="2527968"/>
    <lineage>
        <taxon>Bacteria</taxon>
        <taxon>Pseudomonadati</taxon>
        <taxon>Planctomycetota</taxon>
        <taxon>Planctomycetia</taxon>
        <taxon>Pirellulales</taxon>
        <taxon>Pirellulaceae</taxon>
        <taxon>Aureliella</taxon>
    </lineage>
</organism>
<gene>
    <name evidence="1" type="ORF">Q31a_60660</name>
</gene>
<accession>A0A518GGG0</accession>
<dbReference type="RefSeq" id="WP_145085417.1">
    <property type="nucleotide sequence ID" value="NZ_CP036298.1"/>
</dbReference>
<sequence length="412" mass="43986">MTHIEWDPEIDTPATIGVLGGGPIGIEAALYARFLGYFVVLYDRSRVGKSLMGWGDRLMNAPLGEVVTSLGLAALEAQGNPCSLTDFAAPASYRQYVEEYLLPVAKTDLLFESVQFNAPAISLSRTSCTPTHPGSLTRRAEQEFRILADSQVRGEFTQLVDLVLDCSGHGAARRGLASGGGLAVREAEYRSAMKFGKCDVLGGERKQFAGRHAILFGQNLEACANACELQQLAAEEPGTRVTWVVPKAIGRRGIVFDAPPVSGFEELLQTAQAIGDGTNGNTAAVALGAWGIEALTVNESGKWLVKLQTTEEETLEVQGDVFINCAAPVTGSSHLASLPAALQPMQQTASDPFPELDGCLTQEPHYYTLGARSSDAQQGASIADGVQQIRRVFGAIGGRRELDLYSTVRPQA</sequence>
<evidence type="ECO:0008006" key="3">
    <source>
        <dbReference type="Google" id="ProtNLM"/>
    </source>
</evidence>
<dbReference type="Proteomes" id="UP000318017">
    <property type="component" value="Chromosome"/>
</dbReference>
<dbReference type="KEGG" id="ahel:Q31a_60660"/>